<reference evidence="3 4" key="1">
    <citation type="submission" date="2018-05" db="EMBL/GenBank/DDBJ databases">
        <authorList>
            <person name="Datahose"/>
        </authorList>
    </citation>
    <scope>NUCLEOTIDE SEQUENCE</scope>
</reference>
<evidence type="ECO:0000256" key="2">
    <source>
        <dbReference type="SAM" id="MobiDB-lite"/>
    </source>
</evidence>
<dbReference type="Proteomes" id="UP000265100">
    <property type="component" value="Chromosome 16"/>
</dbReference>
<dbReference type="PANTHER" id="PTHR39063:SF1">
    <property type="entry name" value="OFD1 CENTRIOLE AND CENTRIOLAR SATELLITE PROTEIN"/>
    <property type="match status" value="1"/>
</dbReference>
<dbReference type="InterPro" id="IPR006594">
    <property type="entry name" value="LisH"/>
</dbReference>
<dbReference type="SMART" id="SM00667">
    <property type="entry name" value="LisH"/>
    <property type="match status" value="1"/>
</dbReference>
<dbReference type="GO" id="GO:0060287">
    <property type="term" value="P:epithelial cilium movement involved in determination of left/right asymmetry"/>
    <property type="evidence" value="ECO:0007669"/>
    <property type="project" value="TreeGrafter"/>
</dbReference>
<dbReference type="Pfam" id="PF16045">
    <property type="entry name" value="LisH_2"/>
    <property type="match status" value="1"/>
</dbReference>
<dbReference type="GO" id="GO:0005813">
    <property type="term" value="C:centrosome"/>
    <property type="evidence" value="ECO:0007669"/>
    <property type="project" value="TreeGrafter"/>
</dbReference>
<feature type="compositionally biased region" description="Pro residues" evidence="2">
    <location>
        <begin position="664"/>
        <end position="673"/>
    </location>
</feature>
<dbReference type="Gene3D" id="1.20.960.40">
    <property type="match status" value="1"/>
</dbReference>
<accession>A0AAX7TMB6</accession>
<evidence type="ECO:0008006" key="5">
    <source>
        <dbReference type="Google" id="ProtNLM"/>
    </source>
</evidence>
<dbReference type="AlphaFoldDB" id="A0AAX7TMB6"/>
<dbReference type="PROSITE" id="PS50896">
    <property type="entry name" value="LISH"/>
    <property type="match status" value="1"/>
</dbReference>
<feature type="coiled-coil region" evidence="1">
    <location>
        <begin position="240"/>
        <end position="328"/>
    </location>
</feature>
<dbReference type="PANTHER" id="PTHR39063">
    <property type="entry name" value="ORAL-FACIAL-DIGITAL SYNDROME 1 PROTEIN HOMOLOG"/>
    <property type="match status" value="1"/>
</dbReference>
<proteinExistence type="predicted"/>
<feature type="region of interest" description="Disordered" evidence="2">
    <location>
        <begin position="764"/>
        <end position="797"/>
    </location>
</feature>
<dbReference type="Ensembl" id="ENSACLT00000052366.1">
    <property type="protein sequence ID" value="ENSACLP00000057545.1"/>
    <property type="gene ID" value="ENSACLG00000006606.2"/>
</dbReference>
<evidence type="ECO:0000256" key="1">
    <source>
        <dbReference type="SAM" id="Coils"/>
    </source>
</evidence>
<dbReference type="GO" id="GO:0036064">
    <property type="term" value="C:ciliary basal body"/>
    <property type="evidence" value="ECO:0007669"/>
    <property type="project" value="TreeGrafter"/>
</dbReference>
<protein>
    <recommendedName>
        <fullName evidence="5">LisH domain-containing protein</fullName>
    </recommendedName>
</protein>
<feature type="coiled-coil region" evidence="1">
    <location>
        <begin position="626"/>
        <end position="653"/>
    </location>
</feature>
<gene>
    <name evidence="3" type="primary">OFD1</name>
</gene>
<dbReference type="GeneTree" id="ENSGT00390000001798"/>
<reference evidence="3" key="4">
    <citation type="submission" date="2025-09" db="UniProtKB">
        <authorList>
            <consortium name="Ensembl"/>
        </authorList>
    </citation>
    <scope>IDENTIFICATION</scope>
</reference>
<organism evidence="3 4">
    <name type="scientific">Astatotilapia calliptera</name>
    <name type="common">Eastern happy</name>
    <name type="synonym">Chromis callipterus</name>
    <dbReference type="NCBI Taxonomy" id="8154"/>
    <lineage>
        <taxon>Eukaryota</taxon>
        <taxon>Metazoa</taxon>
        <taxon>Chordata</taxon>
        <taxon>Craniata</taxon>
        <taxon>Vertebrata</taxon>
        <taxon>Euteleostomi</taxon>
        <taxon>Actinopterygii</taxon>
        <taxon>Neopterygii</taxon>
        <taxon>Teleostei</taxon>
        <taxon>Neoteleostei</taxon>
        <taxon>Acanthomorphata</taxon>
        <taxon>Ovalentaria</taxon>
        <taxon>Cichlomorphae</taxon>
        <taxon>Cichliformes</taxon>
        <taxon>Cichlidae</taxon>
        <taxon>African cichlids</taxon>
        <taxon>Pseudocrenilabrinae</taxon>
        <taxon>Haplochromini</taxon>
        <taxon>Astatotilapia</taxon>
    </lineage>
</organism>
<name>A0AAX7TMB6_ASTCA</name>
<feature type="compositionally biased region" description="Basic residues" evidence="2">
    <location>
        <begin position="691"/>
        <end position="703"/>
    </location>
</feature>
<evidence type="ECO:0000313" key="3">
    <source>
        <dbReference type="Ensembl" id="ENSACLP00000057545.1"/>
    </source>
</evidence>
<dbReference type="GO" id="GO:0005576">
    <property type="term" value="C:extracellular region"/>
    <property type="evidence" value="ECO:0007669"/>
    <property type="project" value="GOC"/>
</dbReference>
<keyword evidence="4" id="KW-1185">Reference proteome</keyword>
<feature type="coiled-coil region" evidence="1">
    <location>
        <begin position="397"/>
        <end position="472"/>
    </location>
</feature>
<feature type="region of interest" description="Disordered" evidence="2">
    <location>
        <begin position="661"/>
        <end position="729"/>
    </location>
</feature>
<evidence type="ECO:0000313" key="4">
    <source>
        <dbReference type="Proteomes" id="UP000265100"/>
    </source>
</evidence>
<dbReference type="InterPro" id="IPR055289">
    <property type="entry name" value="OFD1"/>
</dbReference>
<reference evidence="3" key="3">
    <citation type="submission" date="2025-08" db="UniProtKB">
        <authorList>
            <consortium name="Ensembl"/>
        </authorList>
    </citation>
    <scope>IDENTIFICATION</scope>
</reference>
<feature type="compositionally biased region" description="Polar residues" evidence="2">
    <location>
        <begin position="773"/>
        <end position="797"/>
    </location>
</feature>
<sequence length="797" mass="92153">RLALSNIETYALSPDELRKRLYQTFKSKGVLDTLKAQLRNQLIQELKYPALAGQEPVPRPAHVKHEPILVSACNSIVADHLQNSGYEYTLSVFYPESGLSKDKVFTKEDLLQLLKIRPESNLYKSLSLSSDLLCLYLPGFLISLLTQLTDHYTRNLCHDADTQTSLSSYGESLVEKMKTIDREYEGLGYNEDKVFPLQSKLSAYRKDIEVQMETEMNLKIEHFKEVEIAKVRMEEKSKFHKEFERLKQELERTYEMKTKALMEREKNAIDRLQKQQEIEEKNLYIERQSVLKEIETLRSRENELRMRREAFEKTCQIHEEKIKTAEELLRRRELAVKTMEDTYDQKLKNELSRYQLELKEDYIKRTEKLTESENRNKVETVRIQKESAAINAKLEDHSKTCSELKRLQIELDTAQQQISLLTQQKELLRERMESMSDYPRLTKEKAELQGQLQLLKKQLEEAQEEKRLLHADLGKPSKEQLSLQLELQRLQSARRLDAEEFDNQKQVLQAQLQSELWGSFLIFHGGLYSVVVLNIHRVCLSPFSSFCATHVIPAALENEVLRNPKPSLVDRSVLELGADKLVPPDIYVDRTLLRARVGYDVCEIDGNLGGSKSPWSDVPDSDLELVAEAKTRIKELQREAETLEEAYRNYQQRAVRSTISHMLPPRPLSPQQPHPSHFPDSPLRKHDPLRSHSHLAHKPKISHRPLSPQSIQSPSNGTRKTLPSAQSRVTFSEDHNQPQATCFVDHSLYSLTEPLFLKNGNAPDESLALSKHPSPTTQSSFKNNLQRELTEGNMSKN</sequence>
<keyword evidence="1" id="KW-0175">Coiled coil</keyword>
<feature type="compositionally biased region" description="Polar residues" evidence="2">
    <location>
        <begin position="707"/>
        <end position="729"/>
    </location>
</feature>
<reference evidence="4" key="2">
    <citation type="submission" date="2023-03" db="EMBL/GenBank/DDBJ databases">
        <authorList>
            <consortium name="Wellcome Sanger Institute Data Sharing"/>
        </authorList>
    </citation>
    <scope>NUCLEOTIDE SEQUENCE [LARGE SCALE GENOMIC DNA]</scope>
</reference>